<dbReference type="Pfam" id="PF00041">
    <property type="entry name" value="fn3"/>
    <property type="match status" value="1"/>
</dbReference>
<evidence type="ECO:0000259" key="1">
    <source>
        <dbReference type="PROSITE" id="PS50853"/>
    </source>
</evidence>
<sequence>MKLRHVLSFTLFLSVLGLAPAHAAETRVVSGVSAYYRVDLGYLVGWTLPADTKGITTYTVTANPGGKTCLASSIAVKCAFTNTALGFTNTYTFTVVANTAAGNGPASAPSNAIKAASIPYAPLTALAKATSDTSVDVEWVPNQNDGGSPMYGYTITWWPSSASGDPIGNEQKQLVATTTRASLTGLKPSTMYIINVASCNAYGCNSADRWVYVSTTGTAGLSKIKPPVVISGGSATTTCWNAIWDAGTAASTGSTFTRSTTKCPGITLDPALYPKIDPASINSKMAPLATKFAQSASFMGFSKTYSMKEWAATGGNNWYAYFSASSKSVTLGFTTPYTVISTTPTVCTVADRWVKFLAPGECILNGSVAGNDIWLPSPVAVGRFTIIP</sequence>
<dbReference type="SUPFAM" id="SSF49265">
    <property type="entry name" value="Fibronectin type III"/>
    <property type="match status" value="1"/>
</dbReference>
<evidence type="ECO:0000313" key="2">
    <source>
        <dbReference type="EMBL" id="CAB4763291.1"/>
    </source>
</evidence>
<dbReference type="InterPro" id="IPR036116">
    <property type="entry name" value="FN3_sf"/>
</dbReference>
<feature type="domain" description="Fibronectin type-III" evidence="1">
    <location>
        <begin position="119"/>
        <end position="218"/>
    </location>
</feature>
<reference evidence="2" key="1">
    <citation type="submission" date="2020-05" db="EMBL/GenBank/DDBJ databases">
        <authorList>
            <person name="Chiriac C."/>
            <person name="Salcher M."/>
            <person name="Ghai R."/>
            <person name="Kavagutti S V."/>
        </authorList>
    </citation>
    <scope>NUCLEOTIDE SEQUENCE</scope>
</reference>
<protein>
    <submittedName>
        <fullName evidence="2">Unannotated protein</fullName>
    </submittedName>
</protein>
<dbReference type="Gene3D" id="2.60.40.10">
    <property type="entry name" value="Immunoglobulins"/>
    <property type="match status" value="2"/>
</dbReference>
<organism evidence="2">
    <name type="scientific">freshwater metagenome</name>
    <dbReference type="NCBI Taxonomy" id="449393"/>
    <lineage>
        <taxon>unclassified sequences</taxon>
        <taxon>metagenomes</taxon>
        <taxon>ecological metagenomes</taxon>
    </lineage>
</organism>
<dbReference type="EMBL" id="CAEZZH010000024">
    <property type="protein sequence ID" value="CAB4763291.1"/>
    <property type="molecule type" value="Genomic_DNA"/>
</dbReference>
<dbReference type="AlphaFoldDB" id="A0A6J6UTJ4"/>
<accession>A0A6J6UTJ4</accession>
<dbReference type="SMART" id="SM00060">
    <property type="entry name" value="FN3"/>
    <property type="match status" value="2"/>
</dbReference>
<dbReference type="CDD" id="cd00063">
    <property type="entry name" value="FN3"/>
    <property type="match status" value="1"/>
</dbReference>
<gene>
    <name evidence="2" type="ORF">UFOPK2850_01305</name>
</gene>
<dbReference type="InterPro" id="IPR013783">
    <property type="entry name" value="Ig-like_fold"/>
</dbReference>
<proteinExistence type="predicted"/>
<dbReference type="PROSITE" id="PS50853">
    <property type="entry name" value="FN3"/>
    <property type="match status" value="1"/>
</dbReference>
<dbReference type="InterPro" id="IPR003961">
    <property type="entry name" value="FN3_dom"/>
</dbReference>
<name>A0A6J6UTJ4_9ZZZZ</name>